<dbReference type="EMBL" id="WNYA01000003">
    <property type="protein sequence ID" value="KAG8583571.1"/>
    <property type="molecule type" value="Genomic_DNA"/>
</dbReference>
<proteinExistence type="predicted"/>
<organism evidence="1 2">
    <name type="scientific">Engystomops pustulosus</name>
    <name type="common">Tungara frog</name>
    <name type="synonym">Physalaemus pustulosus</name>
    <dbReference type="NCBI Taxonomy" id="76066"/>
    <lineage>
        <taxon>Eukaryota</taxon>
        <taxon>Metazoa</taxon>
        <taxon>Chordata</taxon>
        <taxon>Craniata</taxon>
        <taxon>Vertebrata</taxon>
        <taxon>Euteleostomi</taxon>
        <taxon>Amphibia</taxon>
        <taxon>Batrachia</taxon>
        <taxon>Anura</taxon>
        <taxon>Neobatrachia</taxon>
        <taxon>Hyloidea</taxon>
        <taxon>Leptodactylidae</taxon>
        <taxon>Leiuperinae</taxon>
        <taxon>Engystomops</taxon>
    </lineage>
</organism>
<sequence>MTMPYLYSNFESPLHMGLHISLQMFTISASCMDVFCAAETTLPTVHCTVNTAGNVSTHSSLHGAGNPTHYTFQALLHPAHYTFLFPTQCTENIPSCPATASLLSKVSVRFSRQRQ</sequence>
<keyword evidence="2" id="KW-1185">Reference proteome</keyword>
<gene>
    <name evidence="1" type="ORF">GDO81_008466</name>
</gene>
<comment type="caution">
    <text evidence="1">The sequence shown here is derived from an EMBL/GenBank/DDBJ whole genome shotgun (WGS) entry which is preliminary data.</text>
</comment>
<evidence type="ECO:0000313" key="1">
    <source>
        <dbReference type="EMBL" id="KAG8583571.1"/>
    </source>
</evidence>
<name>A0AAV7CFK0_ENGPU</name>
<reference evidence="1" key="1">
    <citation type="thesis" date="2020" institute="ProQuest LLC" country="789 East Eisenhower Parkway, Ann Arbor, MI, USA">
        <title>Comparative Genomics and Chromosome Evolution.</title>
        <authorList>
            <person name="Mudd A.B."/>
        </authorList>
    </citation>
    <scope>NUCLEOTIDE SEQUENCE</scope>
    <source>
        <strain evidence="1">237g6f4</strain>
        <tissue evidence="1">Blood</tissue>
    </source>
</reference>
<evidence type="ECO:0000313" key="2">
    <source>
        <dbReference type="Proteomes" id="UP000824782"/>
    </source>
</evidence>
<dbReference type="Proteomes" id="UP000824782">
    <property type="component" value="Unassembled WGS sequence"/>
</dbReference>
<dbReference type="AlphaFoldDB" id="A0AAV7CFK0"/>
<accession>A0AAV7CFK0</accession>
<protein>
    <submittedName>
        <fullName evidence="1">Uncharacterized protein</fullName>
    </submittedName>
</protein>